<dbReference type="OrthoDB" id="5673at2759"/>
<proteinExistence type="predicted"/>
<reference evidence="1 2" key="1">
    <citation type="journal article" date="2020" name="ISME J.">
        <title>Uncovering the hidden diversity of litter-decomposition mechanisms in mushroom-forming fungi.</title>
        <authorList>
            <person name="Floudas D."/>
            <person name="Bentzer J."/>
            <person name="Ahren D."/>
            <person name="Johansson T."/>
            <person name="Persson P."/>
            <person name="Tunlid A."/>
        </authorList>
    </citation>
    <scope>NUCLEOTIDE SEQUENCE [LARGE SCALE GENOMIC DNA]</scope>
    <source>
        <strain evidence="1 2">CBS 406.79</strain>
    </source>
</reference>
<dbReference type="Proteomes" id="UP000518752">
    <property type="component" value="Unassembled WGS sequence"/>
</dbReference>
<accession>A0A8H5MCU1</accession>
<dbReference type="SUPFAM" id="SSF64288">
    <property type="entry name" value="Chorismate lyase-like"/>
    <property type="match status" value="1"/>
</dbReference>
<organism evidence="1 2">
    <name type="scientific">Collybiopsis confluens</name>
    <dbReference type="NCBI Taxonomy" id="2823264"/>
    <lineage>
        <taxon>Eukaryota</taxon>
        <taxon>Fungi</taxon>
        <taxon>Dikarya</taxon>
        <taxon>Basidiomycota</taxon>
        <taxon>Agaricomycotina</taxon>
        <taxon>Agaricomycetes</taxon>
        <taxon>Agaricomycetidae</taxon>
        <taxon>Agaricales</taxon>
        <taxon>Marasmiineae</taxon>
        <taxon>Omphalotaceae</taxon>
        <taxon>Collybiopsis</taxon>
    </lineage>
</organism>
<name>A0A8H5MCU1_9AGAR</name>
<evidence type="ECO:0000313" key="2">
    <source>
        <dbReference type="Proteomes" id="UP000518752"/>
    </source>
</evidence>
<keyword evidence="2" id="KW-1185">Reference proteome</keyword>
<dbReference type="EMBL" id="JAACJN010000023">
    <property type="protein sequence ID" value="KAF5389184.1"/>
    <property type="molecule type" value="Genomic_DNA"/>
</dbReference>
<protein>
    <submittedName>
        <fullName evidence="1">Uncharacterized protein</fullName>
    </submittedName>
</protein>
<dbReference type="Gene3D" id="3.40.1410.10">
    <property type="entry name" value="Chorismate lyase-like"/>
    <property type="match status" value="1"/>
</dbReference>
<sequence length="200" mass="22577">MAPSMKEGWTPDQTIVRIDQPERYTGLERIMLVAQGDLQRLLSAFFADVINVEVLYAHNTSRHLAASPETPVIQTRKVLLKCRSVVVCTATSTVTFTSPECERLMLDEKFAIGQTFRYMKEIPAFRLKSVLIAGTPSGEEELSRTYTLACPGIHCEILEVFPSRSMFTDGEEWFAQHHKRNEMDVDRNLDTDNSSDSGAE</sequence>
<evidence type="ECO:0000313" key="1">
    <source>
        <dbReference type="EMBL" id="KAF5389184.1"/>
    </source>
</evidence>
<dbReference type="AlphaFoldDB" id="A0A8H5MCU1"/>
<dbReference type="InterPro" id="IPR028978">
    <property type="entry name" value="Chorismate_lyase_/UTRA_dom_sf"/>
</dbReference>
<gene>
    <name evidence="1" type="ORF">D9757_003486</name>
</gene>
<comment type="caution">
    <text evidence="1">The sequence shown here is derived from an EMBL/GenBank/DDBJ whole genome shotgun (WGS) entry which is preliminary data.</text>
</comment>